<dbReference type="InterPro" id="IPR002110">
    <property type="entry name" value="Ankyrin_rpt"/>
</dbReference>
<keyword evidence="1" id="KW-0040">ANK repeat</keyword>
<feature type="repeat" description="ANK" evidence="1">
    <location>
        <begin position="129"/>
        <end position="161"/>
    </location>
</feature>
<dbReference type="PANTHER" id="PTHR24149:SF14">
    <property type="entry name" value="ANKYRIN REPEAT DOMAIN 12"/>
    <property type="match status" value="1"/>
</dbReference>
<evidence type="ECO:0000313" key="4">
    <source>
        <dbReference type="Proteomes" id="UP000663852"/>
    </source>
</evidence>
<dbReference type="PANTHER" id="PTHR24149">
    <property type="entry name" value="ANKYRIN REPEAT DOMAIN-CONTAINING PROTEIN 12"/>
    <property type="match status" value="1"/>
</dbReference>
<gene>
    <name evidence="3" type="ORF">EDS130_LOCUS4805</name>
</gene>
<evidence type="ECO:0000256" key="2">
    <source>
        <dbReference type="SAM" id="MobiDB-lite"/>
    </source>
</evidence>
<dbReference type="Gene3D" id="1.25.40.20">
    <property type="entry name" value="Ankyrin repeat-containing domain"/>
    <property type="match status" value="1"/>
</dbReference>
<feature type="compositionally biased region" description="Low complexity" evidence="2">
    <location>
        <begin position="420"/>
        <end position="448"/>
    </location>
</feature>
<feature type="region of interest" description="Disordered" evidence="2">
    <location>
        <begin position="419"/>
        <end position="448"/>
    </location>
</feature>
<dbReference type="EMBL" id="CAJNOJ010000013">
    <property type="protein sequence ID" value="CAF0800114.1"/>
    <property type="molecule type" value="Genomic_DNA"/>
</dbReference>
<organism evidence="3 4">
    <name type="scientific">Adineta ricciae</name>
    <name type="common">Rotifer</name>
    <dbReference type="NCBI Taxonomy" id="249248"/>
    <lineage>
        <taxon>Eukaryota</taxon>
        <taxon>Metazoa</taxon>
        <taxon>Spiralia</taxon>
        <taxon>Gnathifera</taxon>
        <taxon>Rotifera</taxon>
        <taxon>Eurotatoria</taxon>
        <taxon>Bdelloidea</taxon>
        <taxon>Adinetida</taxon>
        <taxon>Adinetidae</taxon>
        <taxon>Adineta</taxon>
    </lineage>
</organism>
<dbReference type="SMART" id="SM00248">
    <property type="entry name" value="ANK"/>
    <property type="match status" value="3"/>
</dbReference>
<evidence type="ECO:0000256" key="1">
    <source>
        <dbReference type="PROSITE-ProRule" id="PRU00023"/>
    </source>
</evidence>
<dbReference type="Pfam" id="PF12796">
    <property type="entry name" value="Ank_2"/>
    <property type="match status" value="1"/>
</dbReference>
<dbReference type="InterPro" id="IPR053210">
    <property type="entry name" value="ANKRD12"/>
</dbReference>
<reference evidence="3" key="1">
    <citation type="submission" date="2021-02" db="EMBL/GenBank/DDBJ databases">
        <authorList>
            <person name="Nowell W R."/>
        </authorList>
    </citation>
    <scope>NUCLEOTIDE SEQUENCE</scope>
</reference>
<feature type="compositionally biased region" description="Polar residues" evidence="2">
    <location>
        <begin position="670"/>
        <end position="734"/>
    </location>
</feature>
<feature type="compositionally biased region" description="Polar residues" evidence="2">
    <location>
        <begin position="277"/>
        <end position="303"/>
    </location>
</feature>
<feature type="region of interest" description="Disordered" evidence="2">
    <location>
        <begin position="262"/>
        <end position="381"/>
    </location>
</feature>
<feature type="repeat" description="ANK" evidence="1">
    <location>
        <begin position="96"/>
        <end position="128"/>
    </location>
</feature>
<sequence length="1044" mass="116709">MSVPGKKRRYPTASSPNESDDDNGEQPSTSTNQLSNKRRGSVAADFAPHRLIVSERQQMAVLKQLTAGDESNTGSQSPSSITPQPRPSKINRRNEHGETIVHIAARKGDLKQLRKVLKAGAHVNEADNAGWTPLHEAVTKNQFKAARLLLKSGANSNAPGPEGQTPLVDAVLNNNTKMAELLLTYSADPSVVDLTRLNETMASVLRRETTVLESSDNENDDESISPLSPLTSDNDQEHDDKQHFHSSVVEQLDKDLGQHTTFAKIQRKKPYSGLGERSSQTLDSSPQSKIRSTSGSNEISASGKNPYDFESEEEGEIREPSTETPEEQKKKPIRKPESTRQRAHSGTFASSVESSNVRKRSNKLDQIKEQEQQKIQSTSDDEQLQHIYRVPPLKIVLARAVLQKTLETERKRAIAKKIVSSNPSNMNDDNNNLTISPASPSVASSSSALPHPIIEQNEKLLSSMSTDIPIASPEPDEKLVISTEDNDNHTNDDSSQATSLNDNEKYPPLSSTSSPQTVISSVLDALITQIESNNENQLHSLPVIEDDQMDVEEDEDEEEENEDDEEEQETIEKSSSNKSHKTEQERMSTRISSVSKTDLKPTTRTLRSHARGKRNLSTLVQTSASLNNNNGRRVSSRRRALDNKTLAIMNERERKRRTTSERLRKDKDNLMNTDDMQTSSNSDDQTSENTNAEKSSLTTTTHANDEASSCSSTGAGDESSTSSSATNPKQSNPTADIDTLPPNKRRLRERNAGIPTASIPSATTDTSTNSTVITDNSSTESTTARDVPVNSIKQFLEIRQQIDKRHKTMLHEFVLPKVPKDFSETTMAKKSYLIASSFSSYSNTTPSAIGIKRLIAPHDLDPHLADVFTKQEDERYKMKIRHQVERDKLILSHEQEVLRLCGNATRSSLNQEIPFSYCSLLKDNEVYNNPSIQLPEKMVNNDYTATELGKRGKHRWNGRSFIKWQEDSNLKYKRLSCELNDRQQLEVDTLYSMQRMVWLKHLPKESTSQSLSSSGRSSHLLTERYLPKVEINSNFWTNWETSPF</sequence>
<accession>A0A813SUT5</accession>
<protein>
    <submittedName>
        <fullName evidence="3">Uncharacterized protein</fullName>
    </submittedName>
</protein>
<proteinExistence type="predicted"/>
<dbReference type="OrthoDB" id="5806726at2759"/>
<feature type="region of interest" description="Disordered" evidence="2">
    <location>
        <begin position="66"/>
        <end position="95"/>
    </location>
</feature>
<feature type="compositionally biased region" description="Basic residues" evidence="2">
    <location>
        <begin position="1"/>
        <end position="10"/>
    </location>
</feature>
<dbReference type="AlphaFoldDB" id="A0A813SUT5"/>
<dbReference type="Proteomes" id="UP000663852">
    <property type="component" value="Unassembled WGS sequence"/>
</dbReference>
<evidence type="ECO:0000313" key="3">
    <source>
        <dbReference type="EMBL" id="CAF0800114.1"/>
    </source>
</evidence>
<name>A0A813SUT5_ADIRI</name>
<feature type="compositionally biased region" description="Polar residues" evidence="2">
    <location>
        <begin position="615"/>
        <end position="624"/>
    </location>
</feature>
<dbReference type="PROSITE" id="PS50297">
    <property type="entry name" value="ANK_REP_REGION"/>
    <property type="match status" value="3"/>
</dbReference>
<dbReference type="InterPro" id="IPR036770">
    <property type="entry name" value="Ankyrin_rpt-contain_sf"/>
</dbReference>
<dbReference type="PROSITE" id="PS50088">
    <property type="entry name" value="ANK_REPEAT"/>
    <property type="match status" value="3"/>
</dbReference>
<dbReference type="GO" id="GO:0005654">
    <property type="term" value="C:nucleoplasm"/>
    <property type="evidence" value="ECO:0007669"/>
    <property type="project" value="TreeGrafter"/>
</dbReference>
<feature type="compositionally biased region" description="Basic and acidic residues" evidence="2">
    <location>
        <begin position="362"/>
        <end position="372"/>
    </location>
</feature>
<feature type="compositionally biased region" description="Low complexity" evidence="2">
    <location>
        <begin position="761"/>
        <end position="779"/>
    </location>
</feature>
<feature type="compositionally biased region" description="Polar residues" evidence="2">
    <location>
        <begin position="69"/>
        <end position="83"/>
    </location>
</feature>
<feature type="compositionally biased region" description="Basic and acidic residues" evidence="2">
    <location>
        <begin position="317"/>
        <end position="340"/>
    </location>
</feature>
<feature type="region of interest" description="Disordered" evidence="2">
    <location>
        <begin position="1"/>
        <end position="43"/>
    </location>
</feature>
<dbReference type="SUPFAM" id="SSF48403">
    <property type="entry name" value="Ankyrin repeat"/>
    <property type="match status" value="1"/>
</dbReference>
<comment type="caution">
    <text evidence="3">The sequence shown here is derived from an EMBL/GenBank/DDBJ whole genome shotgun (WGS) entry which is preliminary data.</text>
</comment>
<feature type="region of interest" description="Disordered" evidence="2">
    <location>
        <begin position="483"/>
        <end position="516"/>
    </location>
</feature>
<feature type="region of interest" description="Disordered" evidence="2">
    <location>
        <begin position="210"/>
        <end position="244"/>
    </location>
</feature>
<feature type="repeat" description="ANK" evidence="1">
    <location>
        <begin position="162"/>
        <end position="194"/>
    </location>
</feature>
<feature type="compositionally biased region" description="Acidic residues" evidence="2">
    <location>
        <begin position="544"/>
        <end position="569"/>
    </location>
</feature>
<feature type="compositionally biased region" description="Polar residues" evidence="2">
    <location>
        <begin position="25"/>
        <end position="35"/>
    </location>
</feature>
<feature type="region of interest" description="Disordered" evidence="2">
    <location>
        <begin position="537"/>
        <end position="785"/>
    </location>
</feature>
<feature type="compositionally biased region" description="Polar residues" evidence="2">
    <location>
        <begin position="589"/>
        <end position="605"/>
    </location>
</feature>
<feature type="compositionally biased region" description="Basic and acidic residues" evidence="2">
    <location>
        <begin position="650"/>
        <end position="669"/>
    </location>
</feature>